<dbReference type="Proteomes" id="UP000216312">
    <property type="component" value="Unassembled WGS sequence"/>
</dbReference>
<keyword evidence="1" id="KW-1133">Transmembrane helix</keyword>
<evidence type="ECO:0000256" key="1">
    <source>
        <dbReference type="SAM" id="Phobius"/>
    </source>
</evidence>
<evidence type="ECO:0000313" key="2">
    <source>
        <dbReference type="EMBL" id="OYV03295.1"/>
    </source>
</evidence>
<evidence type="ECO:0000313" key="3">
    <source>
        <dbReference type="Proteomes" id="UP000216312"/>
    </source>
</evidence>
<accession>A0A257LUE9</accession>
<organism evidence="2 3">
    <name type="scientific">candidate division WOR-3 bacterium 4484_18</name>
    <dbReference type="NCBI Taxonomy" id="2020626"/>
    <lineage>
        <taxon>Bacteria</taxon>
        <taxon>Bacteria division WOR-3</taxon>
    </lineage>
</organism>
<dbReference type="Gene3D" id="3.40.50.1820">
    <property type="entry name" value="alpha/beta hydrolase"/>
    <property type="match status" value="1"/>
</dbReference>
<protein>
    <recommendedName>
        <fullName evidence="4">Alpha/beta hydrolase</fullName>
    </recommendedName>
</protein>
<keyword evidence="1" id="KW-0472">Membrane</keyword>
<gene>
    <name evidence="2" type="ORF">CGW93_01585</name>
</gene>
<dbReference type="EMBL" id="NMUJ01000011">
    <property type="protein sequence ID" value="OYV03295.1"/>
    <property type="molecule type" value="Genomic_DNA"/>
</dbReference>
<dbReference type="AlphaFoldDB" id="A0A257LUE9"/>
<dbReference type="SUPFAM" id="SSF53474">
    <property type="entry name" value="alpha/beta-Hydrolases"/>
    <property type="match status" value="1"/>
</dbReference>
<sequence length="315" mass="36672">MSYTEIGGFFRYPKGTFNIRELQLTYEGPIKHHLLVFESPLVTPYAENNTTYFHWYEPVKRSNLALLVIHGWRGSDRSWHETKIAWHGAKLGFNTVVPCLPYHGRRTPKDAMPGVYFFGSPDEKRSVDAFRQSIMEFMVIADWGESMGWRWGVIGTSLGGILLNTLMGVDPRYKWGVSIVGGAHIHRIVWEGVLGLAVRYYLKKRGLTKKDYLYILDDYAKFLDELNRTGRLPQTRWLWYYVDPLTYARYNSPRKVVLINGLFDPIIPRRVIKEFSQRAHPSAVIWLPAGHFGVIMFAPITIYWMIKFLKYKLTV</sequence>
<comment type="caution">
    <text evidence="2">The sequence shown here is derived from an EMBL/GenBank/DDBJ whole genome shotgun (WGS) entry which is preliminary data.</text>
</comment>
<keyword evidence="1" id="KW-0812">Transmembrane</keyword>
<reference evidence="3" key="1">
    <citation type="submission" date="2017-07" db="EMBL/GenBank/DDBJ databases">
        <title>Novel pathways for hydrocarbon cycling and metabolic interdependencies in hydrothermal sediment communities.</title>
        <authorList>
            <person name="Dombrowski N."/>
            <person name="Seitz K."/>
            <person name="Teske A."/>
            <person name="Baker B."/>
        </authorList>
    </citation>
    <scope>NUCLEOTIDE SEQUENCE [LARGE SCALE GENOMIC DNA]</scope>
</reference>
<feature type="transmembrane region" description="Helical" evidence="1">
    <location>
        <begin position="283"/>
        <end position="306"/>
    </location>
</feature>
<name>A0A257LUE9_UNCW3</name>
<dbReference type="InterPro" id="IPR029058">
    <property type="entry name" value="AB_hydrolase_fold"/>
</dbReference>
<evidence type="ECO:0008006" key="4">
    <source>
        <dbReference type="Google" id="ProtNLM"/>
    </source>
</evidence>
<proteinExistence type="predicted"/>